<proteinExistence type="predicted"/>
<keyword evidence="5" id="KW-0472">Membrane</keyword>
<dbReference type="GO" id="GO:0005886">
    <property type="term" value="C:plasma membrane"/>
    <property type="evidence" value="ECO:0007669"/>
    <property type="project" value="TreeGrafter"/>
</dbReference>
<feature type="domain" description="PKD" evidence="6">
    <location>
        <begin position="340"/>
        <end position="384"/>
    </location>
</feature>
<dbReference type="AlphaFoldDB" id="A0AAW6FKZ2"/>
<accession>A0AAW6FKZ2</accession>
<dbReference type="EMBL" id="JAQMRD010000013">
    <property type="protein sequence ID" value="MDB9223549.1"/>
    <property type="molecule type" value="Genomic_DNA"/>
</dbReference>
<dbReference type="PROSITE" id="PS50093">
    <property type="entry name" value="PKD"/>
    <property type="match status" value="2"/>
</dbReference>
<gene>
    <name evidence="7" type="ORF">PN645_11080</name>
</gene>
<dbReference type="Proteomes" id="UP001212263">
    <property type="component" value="Unassembled WGS sequence"/>
</dbReference>
<evidence type="ECO:0000256" key="2">
    <source>
        <dbReference type="ARBA" id="ARBA00022692"/>
    </source>
</evidence>
<feature type="domain" description="PKD" evidence="6">
    <location>
        <begin position="418"/>
        <end position="446"/>
    </location>
</feature>
<dbReference type="InterPro" id="IPR035986">
    <property type="entry name" value="PKD_dom_sf"/>
</dbReference>
<dbReference type="Pfam" id="PF18911">
    <property type="entry name" value="PKD_4"/>
    <property type="match status" value="1"/>
</dbReference>
<dbReference type="GO" id="GO:0006816">
    <property type="term" value="P:calcium ion transport"/>
    <property type="evidence" value="ECO:0007669"/>
    <property type="project" value="TreeGrafter"/>
</dbReference>
<evidence type="ECO:0000256" key="5">
    <source>
        <dbReference type="ARBA" id="ARBA00023136"/>
    </source>
</evidence>
<dbReference type="SMART" id="SM00089">
    <property type="entry name" value="PKD"/>
    <property type="match status" value="4"/>
</dbReference>
<dbReference type="RefSeq" id="WP_272054276.1">
    <property type="nucleotide sequence ID" value="NZ_JAQMRB010000007.1"/>
</dbReference>
<evidence type="ECO:0000259" key="6">
    <source>
        <dbReference type="PROSITE" id="PS50093"/>
    </source>
</evidence>
<name>A0AAW6FKZ2_9BACT</name>
<keyword evidence="4" id="KW-1133">Transmembrane helix</keyword>
<comment type="caution">
    <text evidence="7">The sequence shown here is derived from an EMBL/GenBank/DDBJ whole genome shotgun (WGS) entry which is preliminary data.</text>
</comment>
<dbReference type="GO" id="GO:0005261">
    <property type="term" value="F:monoatomic cation channel activity"/>
    <property type="evidence" value="ECO:0007669"/>
    <property type="project" value="TreeGrafter"/>
</dbReference>
<dbReference type="InterPro" id="IPR013783">
    <property type="entry name" value="Ig-like_fold"/>
</dbReference>
<dbReference type="PANTHER" id="PTHR46730">
    <property type="entry name" value="POLYCYSTIN-1"/>
    <property type="match status" value="1"/>
</dbReference>
<evidence type="ECO:0000256" key="1">
    <source>
        <dbReference type="ARBA" id="ARBA00004141"/>
    </source>
</evidence>
<dbReference type="Gene3D" id="2.60.40.10">
    <property type="entry name" value="Immunoglobulins"/>
    <property type="match status" value="5"/>
</dbReference>
<reference evidence="7" key="1">
    <citation type="submission" date="2023-01" db="EMBL/GenBank/DDBJ databases">
        <title>Human gut microbiome strain richness.</title>
        <authorList>
            <person name="Chen-Liaw A."/>
        </authorList>
    </citation>
    <scope>NUCLEOTIDE SEQUENCE</scope>
    <source>
        <strain evidence="7">RTP21484st1_B7_RTP21484_190118</strain>
    </source>
</reference>
<keyword evidence="3" id="KW-0677">Repeat</keyword>
<comment type="subcellular location">
    <subcellularLocation>
        <location evidence="1">Membrane</location>
        <topology evidence="1">Multi-pass membrane protein</topology>
    </subcellularLocation>
</comment>
<dbReference type="CDD" id="cd00146">
    <property type="entry name" value="PKD"/>
    <property type="match status" value="1"/>
</dbReference>
<evidence type="ECO:0000313" key="8">
    <source>
        <dbReference type="Proteomes" id="UP001212263"/>
    </source>
</evidence>
<dbReference type="InterPro" id="IPR000601">
    <property type="entry name" value="PKD_dom"/>
</dbReference>
<sequence length="738" mass="83821">MLAGHLFTPTVPGDFQLLYYYTDSRGCMNRDSAVMRVHPLPSTDFTVAPQSCIHTDVLFTPAQPDGNTFEWIFGDDTPHGISDNEILHSYDMYGYRDVICMAQSVYGCRDTSEATRIEIINLPPPPFFDVDTLQGCAPFEVLFTVDPDTYKSDHNYLTFHWDYGDGTKTDTLMPIVPKPYPAGSWDTTFVARMTVSNVCDTVSYDTTITVFSAPKVSFALMHEWECSPVFLELQNTTTGNNCVFNWTFTNSRTGEVAGETDIRNPEHEFTTDETATSYFITLRAENRCDVDEYTDTLLVKPRQISAHFTPLDNPYACVNQEILFRNNSTDTVSTILNTYWNFGDGSRDTVWSPRHKYDKQGTYLVKLKIDNGCGWDTISSPVIIYPLPHLEIKSEDYLCEADTFTFVVNSDQELKQVTWKLGDGQTGNKDSLRYVYEGYGTFPVTVIGVSAEINQCTDSVMKEVVVYNKPILTIEPVDTIQCSPYLYQPEITGEAYLMWDYGDRSGLTSAREHWYVNESDTVQRFRVMIYAETDKGCKSEYLRGVVVPNKPRALLDKKVEKGNPQKVTFINLSEECSDCIWNLPDKGTFHAFGDQTVEFGEQGVYRAELVVENVYGCRDTAIMEHRVLIKGLYFPNTFIPHSQNPKINRFNGIGMGLARYRLQIFDQYGNKIWETRALENGRPSEGWDGCNLKGERMPQGMYIWRAEAIFGDAEVWTGDNNESGVPETTQGTVLLLRE</sequence>
<protein>
    <submittedName>
        <fullName evidence="7">PKD domain-containing protein</fullName>
    </submittedName>
</protein>
<evidence type="ECO:0000256" key="4">
    <source>
        <dbReference type="ARBA" id="ARBA00022989"/>
    </source>
</evidence>
<dbReference type="SUPFAM" id="SSF49299">
    <property type="entry name" value="PKD domain"/>
    <property type="match status" value="5"/>
</dbReference>
<evidence type="ECO:0000256" key="3">
    <source>
        <dbReference type="ARBA" id="ARBA00022737"/>
    </source>
</evidence>
<dbReference type="PANTHER" id="PTHR46730:SF4">
    <property type="entry name" value="POLYCYSTIC KIDNEY DISEASE PROTEIN 1-LIKE 1"/>
    <property type="match status" value="1"/>
</dbReference>
<keyword evidence="2" id="KW-0812">Transmembrane</keyword>
<organism evidence="7 8">
    <name type="scientific">Odoribacter splanchnicus</name>
    <dbReference type="NCBI Taxonomy" id="28118"/>
    <lineage>
        <taxon>Bacteria</taxon>
        <taxon>Pseudomonadati</taxon>
        <taxon>Bacteroidota</taxon>
        <taxon>Bacteroidia</taxon>
        <taxon>Bacteroidales</taxon>
        <taxon>Odoribacteraceae</taxon>
        <taxon>Odoribacter</taxon>
    </lineage>
</organism>
<evidence type="ECO:0000313" key="7">
    <source>
        <dbReference type="EMBL" id="MDB9223549.1"/>
    </source>
</evidence>
<dbReference type="InterPro" id="IPR022409">
    <property type="entry name" value="PKD/Chitinase_dom"/>
</dbReference>